<keyword evidence="5" id="KW-1185">Reference proteome</keyword>
<dbReference type="PROSITE" id="PS51257">
    <property type="entry name" value="PROKAR_LIPOPROTEIN"/>
    <property type="match status" value="1"/>
</dbReference>
<comment type="caution">
    <text evidence="4">The sequence shown here is derived from an EMBL/GenBank/DDBJ whole genome shotgun (WGS) entry which is preliminary data.</text>
</comment>
<dbReference type="Pfam" id="PF14016">
    <property type="entry name" value="DUF4232"/>
    <property type="match status" value="1"/>
</dbReference>
<organism evidence="4 5">
    <name type="scientific">Actinotignum timonense</name>
    <dbReference type="NCBI Taxonomy" id="1870995"/>
    <lineage>
        <taxon>Bacteria</taxon>
        <taxon>Bacillati</taxon>
        <taxon>Actinomycetota</taxon>
        <taxon>Actinomycetes</taxon>
        <taxon>Actinomycetales</taxon>
        <taxon>Actinomycetaceae</taxon>
        <taxon>Actinotignum</taxon>
    </lineage>
</organism>
<protein>
    <submittedName>
        <fullName evidence="4">DUF4232 domain-containing protein</fullName>
    </submittedName>
</protein>
<reference evidence="4 5" key="1">
    <citation type="submission" date="2023-10" db="EMBL/GenBank/DDBJ databases">
        <title>Whole Genome based description of the genera Actinobaculum and Actinotignum reveals a complex phylogenetic relationship within the species included in the genus Actinotignum.</title>
        <authorList>
            <person name="Jensen C.S."/>
            <person name="Dargis R."/>
            <person name="Kemp M."/>
            <person name="Christensen J.J."/>
        </authorList>
    </citation>
    <scope>NUCLEOTIDE SEQUENCE [LARGE SCALE GENOMIC DNA]</scope>
    <source>
        <strain evidence="4 5">SLA_B089</strain>
    </source>
</reference>
<dbReference type="Proteomes" id="UP001284901">
    <property type="component" value="Unassembled WGS sequence"/>
</dbReference>
<accession>A0ABU5GEP1</accession>
<evidence type="ECO:0000313" key="4">
    <source>
        <dbReference type="EMBL" id="MDY5147166.1"/>
    </source>
</evidence>
<feature type="chain" id="PRO_5046551415" evidence="2">
    <location>
        <begin position="30"/>
        <end position="217"/>
    </location>
</feature>
<name>A0ABU5GEP1_9ACTO</name>
<feature type="region of interest" description="Disordered" evidence="1">
    <location>
        <begin position="31"/>
        <end position="62"/>
    </location>
</feature>
<dbReference type="RefSeq" id="WP_320754578.1">
    <property type="nucleotide sequence ID" value="NZ_JAWNFY010000033.1"/>
</dbReference>
<dbReference type="EMBL" id="JAWNFY010000033">
    <property type="protein sequence ID" value="MDY5147166.1"/>
    <property type="molecule type" value="Genomic_DNA"/>
</dbReference>
<feature type="signal peptide" evidence="2">
    <location>
        <begin position="1"/>
        <end position="29"/>
    </location>
</feature>
<gene>
    <name evidence="4" type="ORF">R6P33_09070</name>
</gene>
<proteinExistence type="predicted"/>
<evidence type="ECO:0000313" key="5">
    <source>
        <dbReference type="Proteomes" id="UP001284901"/>
    </source>
</evidence>
<feature type="domain" description="DUF4232" evidence="3">
    <location>
        <begin position="82"/>
        <end position="209"/>
    </location>
</feature>
<evidence type="ECO:0000256" key="1">
    <source>
        <dbReference type="SAM" id="MobiDB-lite"/>
    </source>
</evidence>
<keyword evidence="2" id="KW-0732">Signal</keyword>
<feature type="compositionally biased region" description="Polar residues" evidence="1">
    <location>
        <begin position="31"/>
        <end position="42"/>
    </location>
</feature>
<evidence type="ECO:0000256" key="2">
    <source>
        <dbReference type="SAM" id="SignalP"/>
    </source>
</evidence>
<sequence>MKITRFTALFAAAATAAATALTLSACSNGASTTAGTDSTPRATATAPGSGAESGKNDAAPTAAPATSAAAAGGAAAPAAGACGAANLAARFEPGGAGGGAASGADKSAAGTYILTLTNSSQAACTLHPDVDIELKDAAGDGVSENLELSSQAGSIAPGSSVSWTVAVADPGSVPGCAPAKPATHLEVDIEDGGEDIDIPVDLTGCQDDDIDLLSEVR</sequence>
<dbReference type="InterPro" id="IPR025326">
    <property type="entry name" value="DUF4232"/>
</dbReference>
<evidence type="ECO:0000259" key="3">
    <source>
        <dbReference type="Pfam" id="PF14016"/>
    </source>
</evidence>